<dbReference type="Pfam" id="PF00185">
    <property type="entry name" value="OTCace"/>
    <property type="match status" value="1"/>
</dbReference>
<evidence type="ECO:0000256" key="9">
    <source>
        <dbReference type="ARBA" id="ARBA00048772"/>
    </source>
</evidence>
<dbReference type="eggNOG" id="COG0078">
    <property type="taxonomic scope" value="Bacteria"/>
</dbReference>
<dbReference type="Proteomes" id="UP000002754">
    <property type="component" value="Unassembled WGS sequence"/>
</dbReference>
<evidence type="ECO:0000313" key="13">
    <source>
        <dbReference type="EMBL" id="KGA97386.1"/>
    </source>
</evidence>
<feature type="binding site" evidence="10">
    <location>
        <begin position="276"/>
        <end position="277"/>
    </location>
    <ligand>
        <name>carbamoyl phosphate</name>
        <dbReference type="ChEBI" id="CHEBI:58228"/>
    </ligand>
</feature>
<keyword evidence="15" id="KW-1185">Reference proteome</keyword>
<evidence type="ECO:0000256" key="2">
    <source>
        <dbReference type="ARBA" id="ARBA00004496"/>
    </source>
</evidence>
<keyword evidence="7 10" id="KW-0963">Cytoplasm</keyword>
<evidence type="ECO:0000256" key="3">
    <source>
        <dbReference type="ARBA" id="ARBA00004975"/>
    </source>
</evidence>
<dbReference type="PRINTS" id="PR00100">
    <property type="entry name" value="AOTCASE"/>
</dbReference>
<proteinExistence type="inferred from homology"/>
<comment type="subcellular location">
    <subcellularLocation>
        <location evidence="2 10">Cytoplasm</location>
    </subcellularLocation>
</comment>
<dbReference type="STRING" id="1218173.BALCAV_0210785"/>
<dbReference type="PANTHER" id="PTHR45753">
    <property type="entry name" value="ORNITHINE CARBAMOYLTRANSFERASE, MITOCHONDRIAL"/>
    <property type="match status" value="1"/>
</dbReference>
<dbReference type="Gene3D" id="3.40.50.1370">
    <property type="entry name" value="Aspartate/ornithine carbamoyltransferase"/>
    <property type="match status" value="2"/>
</dbReference>
<dbReference type="InterPro" id="IPR006131">
    <property type="entry name" value="Asp_carbamoyltransf_Asp/Orn-bd"/>
</dbReference>
<dbReference type="Proteomes" id="UP000297014">
    <property type="component" value="Unassembled WGS sequence"/>
</dbReference>
<feature type="binding site" evidence="10">
    <location>
        <position position="304"/>
    </location>
    <ligand>
        <name>carbamoyl phosphate</name>
        <dbReference type="ChEBI" id="CHEBI:58228"/>
    </ligand>
</feature>
<dbReference type="PANTHER" id="PTHR45753:SF3">
    <property type="entry name" value="ORNITHINE TRANSCARBAMYLASE, MITOCHONDRIAL"/>
    <property type="match status" value="1"/>
</dbReference>
<sequence>MEHTTVEKINLKGRDFLTLLDYQPEEIKQLLDLAAELKSKQKSGITTNLLAGKSLGMIFENASTRTRVSFEVGMTQLGGHALFLSPRDLQIGRGEPIMDTANVLSRYVDAIMIRTNSHQNVEEFAKHSEVPVINALTDYYHPCQAMADLLTIYEHKQTFAGLKLVYVGDGNNVAHSLLAAGAKVGMDVVVATPEKYEVDPVIFEKIKEAAKETGAKVSLTYDPVEAVQDADVIYTDVWASMGFEQEQSEREKAFAPFQVSEQLVSGAKEDYLFLHCLPAHRGEEVSAGVIDGEHSAIYDQAENRLHAQKAILASLIK</sequence>
<comment type="similarity">
    <text evidence="4 10">Belongs to the aspartate/ornithine carbamoyltransferase superfamily. OTCase family.</text>
</comment>
<dbReference type="GO" id="GO:0004585">
    <property type="term" value="F:ornithine carbamoyltransferase activity"/>
    <property type="evidence" value="ECO:0007669"/>
    <property type="project" value="UniProtKB-UniRule"/>
</dbReference>
<evidence type="ECO:0000256" key="8">
    <source>
        <dbReference type="ARBA" id="ARBA00022679"/>
    </source>
</evidence>
<gene>
    <name evidence="14" type="ORF">AJ85_19285</name>
    <name evidence="13" type="ORF">BALCAV_0210785</name>
</gene>
<dbReference type="InterPro" id="IPR002292">
    <property type="entry name" value="Orn/put_carbamltrans"/>
</dbReference>
<dbReference type="NCBIfam" id="TIGR00658">
    <property type="entry name" value="orni_carb_tr"/>
    <property type="match status" value="1"/>
</dbReference>
<feature type="domain" description="Aspartate/ornithine carbamoyltransferase Asp/Orn-binding" evidence="11">
    <location>
        <begin position="161"/>
        <end position="314"/>
    </location>
</feature>
<evidence type="ECO:0000256" key="4">
    <source>
        <dbReference type="ARBA" id="ARBA00007805"/>
    </source>
</evidence>
<evidence type="ECO:0000313" key="15">
    <source>
        <dbReference type="Proteomes" id="UP000002754"/>
    </source>
</evidence>
<reference evidence="13 15" key="1">
    <citation type="journal article" date="2014" name="Genome Announc.">
        <title>Draft Genome Sequence of Bacillus alcalophilus AV1934, a Classic Alkaliphile Isolated from Human Feces in 1934.</title>
        <authorList>
            <person name="Attie O."/>
            <person name="Jayaprakash A."/>
            <person name="Shah H."/>
            <person name="Paulsen I.T."/>
            <person name="Morino M."/>
            <person name="Takahashi Y."/>
            <person name="Narumi I."/>
            <person name="Sachidanandam R."/>
            <person name="Satoh K."/>
            <person name="Ito M."/>
            <person name="Krulwich T.A."/>
        </authorList>
    </citation>
    <scope>NUCLEOTIDE SEQUENCE [LARGE SCALE GENOMIC DNA]</scope>
    <source>
        <strain evidence="13 15">AV1934</strain>
    </source>
</reference>
<dbReference type="InterPro" id="IPR036901">
    <property type="entry name" value="Asp/Orn_carbamoylTrfase_sf"/>
</dbReference>
<dbReference type="AlphaFoldDB" id="A0A094WKK5"/>
<dbReference type="PRINTS" id="PR00102">
    <property type="entry name" value="OTCASE"/>
</dbReference>
<evidence type="ECO:0000256" key="6">
    <source>
        <dbReference type="ARBA" id="ARBA00016634"/>
    </source>
</evidence>
<dbReference type="InterPro" id="IPR006132">
    <property type="entry name" value="Asp/Orn_carbamoyltranf_P-bd"/>
</dbReference>
<dbReference type="SUPFAM" id="SSF53671">
    <property type="entry name" value="Aspartate/ornithine carbamoyltransferase"/>
    <property type="match status" value="1"/>
</dbReference>
<dbReference type="OrthoDB" id="9802587at2"/>
<evidence type="ECO:0000256" key="5">
    <source>
        <dbReference type="ARBA" id="ARBA00013007"/>
    </source>
</evidence>
<comment type="catalytic activity">
    <reaction evidence="9 10">
        <text>carbamoyl phosphate + L-ornithine = L-citrulline + phosphate + H(+)</text>
        <dbReference type="Rhea" id="RHEA:19513"/>
        <dbReference type="ChEBI" id="CHEBI:15378"/>
        <dbReference type="ChEBI" id="CHEBI:43474"/>
        <dbReference type="ChEBI" id="CHEBI:46911"/>
        <dbReference type="ChEBI" id="CHEBI:57743"/>
        <dbReference type="ChEBI" id="CHEBI:58228"/>
        <dbReference type="EC" id="2.1.3.3"/>
    </reaction>
</comment>
<comment type="caution">
    <text evidence="13">The sequence shown here is derived from an EMBL/GenBank/DDBJ whole genome shotgun (WGS) entry which is preliminary data.</text>
</comment>
<dbReference type="GO" id="GO:0042450">
    <property type="term" value="P:L-arginine biosynthetic process via ornithine"/>
    <property type="evidence" value="ECO:0007669"/>
    <property type="project" value="UniProtKB-UniRule"/>
</dbReference>
<dbReference type="FunFam" id="3.40.50.1370:FF:000016">
    <property type="entry name" value="Ornithine carbamoyltransferase"/>
    <property type="match status" value="1"/>
</dbReference>
<dbReference type="GO" id="GO:0016597">
    <property type="term" value="F:amino acid binding"/>
    <property type="evidence" value="ECO:0007669"/>
    <property type="project" value="InterPro"/>
</dbReference>
<dbReference type="GO" id="GO:0005737">
    <property type="term" value="C:cytoplasm"/>
    <property type="evidence" value="ECO:0007669"/>
    <property type="project" value="UniProtKB-SubCell"/>
</dbReference>
<dbReference type="InterPro" id="IPR006130">
    <property type="entry name" value="Asp/Orn_carbamoylTrfase"/>
</dbReference>
<dbReference type="RefSeq" id="WP_003323824.1">
    <property type="nucleotide sequence ID" value="NZ_ALPT02000031.1"/>
</dbReference>
<feature type="binding site" evidence="10">
    <location>
        <position position="172"/>
    </location>
    <ligand>
        <name>L-ornithine</name>
        <dbReference type="ChEBI" id="CHEBI:46911"/>
    </ligand>
</feature>
<evidence type="ECO:0000256" key="10">
    <source>
        <dbReference type="HAMAP-Rule" id="MF_01109"/>
    </source>
</evidence>
<accession>A0A094WKK5</accession>
<evidence type="ECO:0000259" key="12">
    <source>
        <dbReference type="Pfam" id="PF02729"/>
    </source>
</evidence>
<keyword evidence="8 10" id="KW-0808">Transferase</keyword>
<feature type="binding site" evidence="10">
    <location>
        <position position="90"/>
    </location>
    <ligand>
        <name>carbamoyl phosphate</name>
        <dbReference type="ChEBI" id="CHEBI:58228"/>
    </ligand>
</feature>
<dbReference type="EC" id="2.1.3.3" evidence="5 10"/>
<evidence type="ECO:0000313" key="16">
    <source>
        <dbReference type="Proteomes" id="UP000297014"/>
    </source>
</evidence>
<dbReference type="FunFam" id="3.40.50.1370:FF:000008">
    <property type="entry name" value="Ornithine carbamoyltransferase"/>
    <property type="match status" value="1"/>
</dbReference>
<dbReference type="GO" id="GO:0019240">
    <property type="term" value="P:citrulline biosynthetic process"/>
    <property type="evidence" value="ECO:0007669"/>
    <property type="project" value="TreeGrafter"/>
</dbReference>
<dbReference type="EMBL" id="JALP01000258">
    <property type="protein sequence ID" value="THG89153.1"/>
    <property type="molecule type" value="Genomic_DNA"/>
</dbReference>
<feature type="binding site" evidence="10">
    <location>
        <position position="114"/>
    </location>
    <ligand>
        <name>carbamoyl phosphate</name>
        <dbReference type="ChEBI" id="CHEBI:58228"/>
    </ligand>
</feature>
<evidence type="ECO:0000313" key="14">
    <source>
        <dbReference type="EMBL" id="THG89153.1"/>
    </source>
</evidence>
<feature type="binding site" evidence="10">
    <location>
        <begin position="63"/>
        <end position="66"/>
    </location>
    <ligand>
        <name>carbamoyl phosphate</name>
        <dbReference type="ChEBI" id="CHEBI:58228"/>
    </ligand>
</feature>
<feature type="binding site" evidence="10">
    <location>
        <position position="236"/>
    </location>
    <ligand>
        <name>L-ornithine</name>
        <dbReference type="ChEBI" id="CHEBI:46911"/>
    </ligand>
</feature>
<comment type="pathway">
    <text evidence="3">Amino-acid biosynthesis; L-arginine biosynthesis; L-arginine from L-ornithine and carbamoyl phosphate: step 1/3.</text>
</comment>
<evidence type="ECO:0000259" key="11">
    <source>
        <dbReference type="Pfam" id="PF00185"/>
    </source>
</evidence>
<dbReference type="Pfam" id="PF02729">
    <property type="entry name" value="OTCace_N"/>
    <property type="match status" value="1"/>
</dbReference>
<name>A0A094WKK5_ALKAL</name>
<dbReference type="InterPro" id="IPR024904">
    <property type="entry name" value="OTCase_ArgI"/>
</dbReference>
<comment type="function">
    <text evidence="1">Reversibly catalyzes the transfer of the carbamoyl group from carbamoyl phosphate (CP) to the N(epsilon) atom of ornithine (ORN) to produce L-citrulline.</text>
</comment>
<dbReference type="HAMAP" id="MF_01109">
    <property type="entry name" value="OTCase"/>
    <property type="match status" value="1"/>
</dbReference>
<protein>
    <recommendedName>
        <fullName evidence="6 10">Ornithine carbamoyltransferase</fullName>
        <shortName evidence="10">OTCase</shortName>
        <ecNumber evidence="5 10">2.1.3.3</ecNumber>
    </recommendedName>
</protein>
<feature type="binding site" evidence="10">
    <location>
        <begin position="240"/>
        <end position="241"/>
    </location>
    <ligand>
        <name>L-ornithine</name>
        <dbReference type="ChEBI" id="CHEBI:46911"/>
    </ligand>
</feature>
<evidence type="ECO:0000256" key="7">
    <source>
        <dbReference type="ARBA" id="ARBA00022490"/>
    </source>
</evidence>
<feature type="domain" description="Aspartate/ornithine carbamoyltransferase carbamoyl-P binding" evidence="12">
    <location>
        <begin position="14"/>
        <end position="154"/>
    </location>
</feature>
<evidence type="ECO:0000256" key="1">
    <source>
        <dbReference type="ARBA" id="ARBA00003822"/>
    </source>
</evidence>
<feature type="binding site" evidence="10">
    <location>
        <begin position="141"/>
        <end position="144"/>
    </location>
    <ligand>
        <name>carbamoyl phosphate</name>
        <dbReference type="ChEBI" id="CHEBI:58228"/>
    </ligand>
</feature>
<dbReference type="NCBIfam" id="NF001986">
    <property type="entry name" value="PRK00779.1"/>
    <property type="match status" value="1"/>
</dbReference>
<dbReference type="EMBL" id="ALPT02000031">
    <property type="protein sequence ID" value="KGA97386.1"/>
    <property type="molecule type" value="Genomic_DNA"/>
</dbReference>
<organism evidence="13 15">
    <name type="scientific">Alkalihalobacillus alcalophilus ATCC 27647 = CGMCC 1.3604</name>
    <dbReference type="NCBI Taxonomy" id="1218173"/>
    <lineage>
        <taxon>Bacteria</taxon>
        <taxon>Bacillati</taxon>
        <taxon>Bacillota</taxon>
        <taxon>Bacilli</taxon>
        <taxon>Bacillales</taxon>
        <taxon>Bacillaceae</taxon>
        <taxon>Alkalihalobacillus</taxon>
    </lineage>
</organism>
<reference evidence="14 16" key="2">
    <citation type="submission" date="2014-01" db="EMBL/GenBank/DDBJ databases">
        <title>Draft genome sequencing of Bacillus alcalophilus CGMCC 1.3604.</title>
        <authorList>
            <person name="Yang J."/>
            <person name="Diao L."/>
            <person name="Yang S."/>
        </authorList>
    </citation>
    <scope>NUCLEOTIDE SEQUENCE [LARGE SCALE GENOMIC DNA]</scope>
    <source>
        <strain evidence="14 16">CGMCC 1.3604</strain>
    </source>
</reference>